<dbReference type="PANTHER" id="PTHR37540">
    <property type="entry name" value="TRANSCRIPTION FACTOR (ACR-2), PUTATIVE-RELATED-RELATED"/>
    <property type="match status" value="1"/>
</dbReference>
<dbReference type="EMBL" id="KB445648">
    <property type="protein sequence ID" value="EMD61379.1"/>
    <property type="molecule type" value="Genomic_DNA"/>
</dbReference>
<dbReference type="HOGENOM" id="CLU_021538_0_0_1"/>
<protein>
    <submittedName>
        <fullName evidence="2">Uncharacterized protein</fullName>
    </submittedName>
</protein>
<dbReference type="PANTHER" id="PTHR37540:SF5">
    <property type="entry name" value="TRANSCRIPTION FACTOR DOMAIN-CONTAINING PROTEIN"/>
    <property type="match status" value="1"/>
</dbReference>
<dbReference type="AlphaFoldDB" id="M2R2B3"/>
<dbReference type="OMA" id="CIMLCFE"/>
<dbReference type="RefSeq" id="XP_007702743.1">
    <property type="nucleotide sequence ID" value="XM_007704553.1"/>
</dbReference>
<name>M2R2B3_COCSN</name>
<keyword evidence="3" id="KW-1185">Reference proteome</keyword>
<dbReference type="OrthoDB" id="4159781at2759"/>
<feature type="region of interest" description="Disordered" evidence="1">
    <location>
        <begin position="37"/>
        <end position="66"/>
    </location>
</feature>
<dbReference type="STRING" id="665912.M2R2B3"/>
<evidence type="ECO:0000313" key="2">
    <source>
        <dbReference type="EMBL" id="EMD61379.1"/>
    </source>
</evidence>
<feature type="compositionally biased region" description="Low complexity" evidence="1">
    <location>
        <begin position="569"/>
        <end position="585"/>
    </location>
</feature>
<feature type="compositionally biased region" description="Basic and acidic residues" evidence="1">
    <location>
        <begin position="116"/>
        <end position="125"/>
    </location>
</feature>
<dbReference type="KEGG" id="bsc:COCSADRAFT_96258"/>
<evidence type="ECO:0000256" key="1">
    <source>
        <dbReference type="SAM" id="MobiDB-lite"/>
    </source>
</evidence>
<dbReference type="GeneID" id="19141667"/>
<evidence type="ECO:0000313" key="3">
    <source>
        <dbReference type="Proteomes" id="UP000016934"/>
    </source>
</evidence>
<reference evidence="2 3" key="1">
    <citation type="journal article" date="2012" name="PLoS Pathog.">
        <title>Diverse lifestyles and strategies of plant pathogenesis encoded in the genomes of eighteen Dothideomycetes fungi.</title>
        <authorList>
            <person name="Ohm R.A."/>
            <person name="Feau N."/>
            <person name="Henrissat B."/>
            <person name="Schoch C.L."/>
            <person name="Horwitz B.A."/>
            <person name="Barry K.W."/>
            <person name="Condon B.J."/>
            <person name="Copeland A.C."/>
            <person name="Dhillon B."/>
            <person name="Glaser F."/>
            <person name="Hesse C.N."/>
            <person name="Kosti I."/>
            <person name="LaButti K."/>
            <person name="Lindquist E.A."/>
            <person name="Lucas S."/>
            <person name="Salamov A.A."/>
            <person name="Bradshaw R.E."/>
            <person name="Ciuffetti L."/>
            <person name="Hamelin R.C."/>
            <person name="Kema G.H.J."/>
            <person name="Lawrence C."/>
            <person name="Scott J.A."/>
            <person name="Spatafora J.W."/>
            <person name="Turgeon B.G."/>
            <person name="de Wit P.J.G.M."/>
            <person name="Zhong S."/>
            <person name="Goodwin S.B."/>
            <person name="Grigoriev I.V."/>
        </authorList>
    </citation>
    <scope>NUCLEOTIDE SEQUENCE [LARGE SCALE GENOMIC DNA]</scope>
    <source>
        <strain evidence="3">ND90Pr / ATCC 201652</strain>
    </source>
</reference>
<dbReference type="eggNOG" id="ENOG502SQEC">
    <property type="taxonomic scope" value="Eukaryota"/>
</dbReference>
<sequence length="701" mass="77764">MTAPPAELFLFAATHHMHFAYPSPASTVDSDTTLHCSPMSPRSEIKSLRSRKTSSVSPTESSSKDGDYCWIVANEPAKFKAKDTMHKVRQKAMVSYLETGKSRGAAKSRAGSEASDESHSGEETQSRPIAQPKKKSSGGKKPASPGTSSKSKSKVGGHSSPDTRIAKVGPQQSTVPRTPIVVPINPQINYAFDKHNIPPLRWIGVSMDPFGTMFQSSNPHISVEKLKHHCRTYFGTQSLGRVWIPKCLDHPHTFLSTLFMASAHDDVIQQREVESLETAALRQDVVELVVEKIQKSKTRIDDANIIAVSQLILGEVISRTEMSLAYHQDGMEKMIRERGGLNELGVNGYLASAVSWAHLATAVLRETTPSAMYVEYCVSNSTKKYPPNVAAPESPLYCPRGKYVTVEDSRSVAYQPNILKLLNDMRTLIEEFLEESKDAQWNSNKLTSMTYRITQYPALEQMSRDNVRTQEDWKYEAIRITAVVQAYAINNRTQLSEAITHACPTRKISAVYTSSLASQSSESLPSPFDVSYSTPDTDYSTSPSFGGSFSFGSSAQQPSFPFVHRSSDASTASHHPSLSSQSSVSAETLRHQRRFTTLSEVREALEKSNLSDCWGDMAGVLLWIGLVMGAASYHEKDKVLRRYFSALTIRACIMLCFEHPEAMHATMLKMTDVVDALRNKDEVQIAISRREFEAPRKRTKA</sequence>
<accession>M2R2B3</accession>
<feature type="compositionally biased region" description="Low complexity" evidence="1">
    <location>
        <begin position="139"/>
        <end position="160"/>
    </location>
</feature>
<reference evidence="3" key="2">
    <citation type="journal article" date="2013" name="PLoS Genet.">
        <title>Comparative genome structure, secondary metabolite, and effector coding capacity across Cochliobolus pathogens.</title>
        <authorList>
            <person name="Condon B.J."/>
            <person name="Leng Y."/>
            <person name="Wu D."/>
            <person name="Bushley K.E."/>
            <person name="Ohm R.A."/>
            <person name="Otillar R."/>
            <person name="Martin J."/>
            <person name="Schackwitz W."/>
            <person name="Grimwood J."/>
            <person name="MohdZainudin N."/>
            <person name="Xue C."/>
            <person name="Wang R."/>
            <person name="Manning V.A."/>
            <person name="Dhillon B."/>
            <person name="Tu Z.J."/>
            <person name="Steffenson B.J."/>
            <person name="Salamov A."/>
            <person name="Sun H."/>
            <person name="Lowry S."/>
            <person name="LaButti K."/>
            <person name="Han J."/>
            <person name="Copeland A."/>
            <person name="Lindquist E."/>
            <person name="Barry K."/>
            <person name="Schmutz J."/>
            <person name="Baker S.E."/>
            <person name="Ciuffetti L.M."/>
            <person name="Grigoriev I.V."/>
            <person name="Zhong S."/>
            <person name="Turgeon B.G."/>
        </authorList>
    </citation>
    <scope>NUCLEOTIDE SEQUENCE [LARGE SCALE GENOMIC DNA]</scope>
    <source>
        <strain evidence="3">ND90Pr / ATCC 201652</strain>
    </source>
</reference>
<proteinExistence type="predicted"/>
<feature type="region of interest" description="Disordered" evidence="1">
    <location>
        <begin position="565"/>
        <end position="585"/>
    </location>
</feature>
<feature type="region of interest" description="Disordered" evidence="1">
    <location>
        <begin position="99"/>
        <end position="180"/>
    </location>
</feature>
<dbReference type="Proteomes" id="UP000016934">
    <property type="component" value="Unassembled WGS sequence"/>
</dbReference>
<organism evidence="2 3">
    <name type="scientific">Cochliobolus sativus (strain ND90Pr / ATCC 201652)</name>
    <name type="common">Common root rot and spot blotch fungus</name>
    <name type="synonym">Bipolaris sorokiniana</name>
    <dbReference type="NCBI Taxonomy" id="665912"/>
    <lineage>
        <taxon>Eukaryota</taxon>
        <taxon>Fungi</taxon>
        <taxon>Dikarya</taxon>
        <taxon>Ascomycota</taxon>
        <taxon>Pezizomycotina</taxon>
        <taxon>Dothideomycetes</taxon>
        <taxon>Pleosporomycetidae</taxon>
        <taxon>Pleosporales</taxon>
        <taxon>Pleosporineae</taxon>
        <taxon>Pleosporaceae</taxon>
        <taxon>Bipolaris</taxon>
    </lineage>
</organism>
<gene>
    <name evidence="2" type="ORF">COCSADRAFT_96258</name>
</gene>